<dbReference type="PANTHER" id="PTHR30349:SF41">
    <property type="entry name" value="INTEGRASE_RECOMBINASE PROTEIN MJ0367-RELATED"/>
    <property type="match status" value="1"/>
</dbReference>
<keyword evidence="2" id="KW-0229">DNA integration</keyword>
<evidence type="ECO:0000259" key="5">
    <source>
        <dbReference type="PROSITE" id="PS51898"/>
    </source>
</evidence>
<dbReference type="EMBL" id="NRRV01000009">
    <property type="protein sequence ID" value="MBK1630224.1"/>
    <property type="molecule type" value="Genomic_DNA"/>
</dbReference>
<dbReference type="Proteomes" id="UP000748752">
    <property type="component" value="Unassembled WGS sequence"/>
</dbReference>
<sequence length="322" mass="36163">MNTMTAMQSSVAQFLEERRRLGFASRSMGHALRSFAHYIDGLGTPAPLTVEAMAAWARCPKNGSDNPLTWARRLKILRPFARWMQQFEPGTEVPDDTVFGGVDQRLAPHIYTEQEIADLLVAARGLCPPLRGATYETLFGLLAATGLRVSEALHLFDADVDLRSGLLTVRRTKFAKSRQIPLHPSTLEALKAYCRLRDRQVARREETPLFVGTRGERQGCALSLRQVARVFRGLSDQLGWINRGAHHAPRIHDLRHTFVVRRMLLWQAQGVDVDQQMLALATYVGHAMVTNTYWYITAVPALMALATERFEPLPPSAEVDHV</sequence>
<evidence type="ECO:0000256" key="1">
    <source>
        <dbReference type="ARBA" id="ARBA00008857"/>
    </source>
</evidence>
<evidence type="ECO:0000256" key="2">
    <source>
        <dbReference type="ARBA" id="ARBA00022908"/>
    </source>
</evidence>
<dbReference type="Gene3D" id="1.10.443.10">
    <property type="entry name" value="Intergrase catalytic core"/>
    <property type="match status" value="1"/>
</dbReference>
<dbReference type="InterPro" id="IPR013762">
    <property type="entry name" value="Integrase-like_cat_sf"/>
</dbReference>
<reference evidence="6 7" key="1">
    <citation type="journal article" date="2020" name="Microorganisms">
        <title>Osmotic Adaptation and Compatible Solute Biosynthesis of Phototrophic Bacteria as Revealed from Genome Analyses.</title>
        <authorList>
            <person name="Imhoff J.F."/>
            <person name="Rahn T."/>
            <person name="Kunzel S."/>
            <person name="Keller A."/>
            <person name="Neulinger S.C."/>
        </authorList>
    </citation>
    <scope>NUCLEOTIDE SEQUENCE [LARGE SCALE GENOMIC DNA]</scope>
    <source>
        <strain evidence="6 7">DSM 6210</strain>
    </source>
</reference>
<comment type="caution">
    <text evidence="6">The sequence shown here is derived from an EMBL/GenBank/DDBJ whole genome shotgun (WGS) entry which is preliminary data.</text>
</comment>
<keyword evidence="3" id="KW-0238">DNA-binding</keyword>
<comment type="similarity">
    <text evidence="1">Belongs to the 'phage' integrase family.</text>
</comment>
<accession>A0ABS1CE99</accession>
<dbReference type="RefSeq" id="WP_200234855.1">
    <property type="nucleotide sequence ID" value="NZ_NRRV01000009.1"/>
</dbReference>
<evidence type="ECO:0000313" key="6">
    <source>
        <dbReference type="EMBL" id="MBK1630224.1"/>
    </source>
</evidence>
<dbReference type="SUPFAM" id="SSF56349">
    <property type="entry name" value="DNA breaking-rejoining enzymes"/>
    <property type="match status" value="1"/>
</dbReference>
<dbReference type="PROSITE" id="PS51898">
    <property type="entry name" value="TYR_RECOMBINASE"/>
    <property type="match status" value="1"/>
</dbReference>
<keyword evidence="4" id="KW-0233">DNA recombination</keyword>
<protein>
    <submittedName>
        <fullName evidence="6">Integrase</fullName>
    </submittedName>
</protein>
<gene>
    <name evidence="6" type="ORF">CKO31_05585</name>
</gene>
<evidence type="ECO:0000313" key="7">
    <source>
        <dbReference type="Proteomes" id="UP000748752"/>
    </source>
</evidence>
<proteinExistence type="inferred from homology"/>
<dbReference type="Pfam" id="PF00589">
    <property type="entry name" value="Phage_integrase"/>
    <property type="match status" value="1"/>
</dbReference>
<dbReference type="InterPro" id="IPR050090">
    <property type="entry name" value="Tyrosine_recombinase_XerCD"/>
</dbReference>
<name>A0ABS1CE99_9GAMM</name>
<evidence type="ECO:0000256" key="4">
    <source>
        <dbReference type="ARBA" id="ARBA00023172"/>
    </source>
</evidence>
<keyword evidence="7" id="KW-1185">Reference proteome</keyword>
<organism evidence="6 7">
    <name type="scientific">Thiohalocapsa halophila</name>
    <dbReference type="NCBI Taxonomy" id="69359"/>
    <lineage>
        <taxon>Bacteria</taxon>
        <taxon>Pseudomonadati</taxon>
        <taxon>Pseudomonadota</taxon>
        <taxon>Gammaproteobacteria</taxon>
        <taxon>Chromatiales</taxon>
        <taxon>Chromatiaceae</taxon>
        <taxon>Thiohalocapsa</taxon>
    </lineage>
</organism>
<dbReference type="PANTHER" id="PTHR30349">
    <property type="entry name" value="PHAGE INTEGRASE-RELATED"/>
    <property type="match status" value="1"/>
</dbReference>
<dbReference type="InterPro" id="IPR011010">
    <property type="entry name" value="DNA_brk_join_enz"/>
</dbReference>
<dbReference type="InterPro" id="IPR002104">
    <property type="entry name" value="Integrase_catalytic"/>
</dbReference>
<feature type="domain" description="Tyr recombinase" evidence="5">
    <location>
        <begin position="106"/>
        <end position="307"/>
    </location>
</feature>
<evidence type="ECO:0000256" key="3">
    <source>
        <dbReference type="ARBA" id="ARBA00023125"/>
    </source>
</evidence>